<evidence type="ECO:0008006" key="3">
    <source>
        <dbReference type="Google" id="ProtNLM"/>
    </source>
</evidence>
<evidence type="ECO:0000313" key="2">
    <source>
        <dbReference type="Proteomes" id="UP000712600"/>
    </source>
</evidence>
<proteinExistence type="predicted"/>
<sequence>MMSGLAWIFKGNSNEESKQGAEVQSFVSSLLMAKALAIRSAITMAADLEIHNLKIFCSSGCRKMKFMGSSTISIKSPLCLTHSPFRFCHDLRTRKPTS</sequence>
<protein>
    <recommendedName>
        <fullName evidence="3">RNase H type-1 domain-containing protein</fullName>
    </recommendedName>
</protein>
<organism evidence="1 2">
    <name type="scientific">Brassica cretica</name>
    <name type="common">Mustard</name>
    <dbReference type="NCBI Taxonomy" id="69181"/>
    <lineage>
        <taxon>Eukaryota</taxon>
        <taxon>Viridiplantae</taxon>
        <taxon>Streptophyta</taxon>
        <taxon>Embryophyta</taxon>
        <taxon>Tracheophyta</taxon>
        <taxon>Spermatophyta</taxon>
        <taxon>Magnoliopsida</taxon>
        <taxon>eudicotyledons</taxon>
        <taxon>Gunneridae</taxon>
        <taxon>Pentapetalae</taxon>
        <taxon>rosids</taxon>
        <taxon>malvids</taxon>
        <taxon>Brassicales</taxon>
        <taxon>Brassicaceae</taxon>
        <taxon>Brassiceae</taxon>
        <taxon>Brassica</taxon>
    </lineage>
</organism>
<accession>A0A8S9NKS0</accession>
<dbReference type="EMBL" id="QGKX02001621">
    <property type="protein sequence ID" value="KAF3501689.1"/>
    <property type="molecule type" value="Genomic_DNA"/>
</dbReference>
<reference evidence="1" key="1">
    <citation type="submission" date="2019-12" db="EMBL/GenBank/DDBJ databases">
        <title>Genome sequencing and annotation of Brassica cretica.</title>
        <authorList>
            <person name="Studholme D.J."/>
            <person name="Sarris P."/>
        </authorList>
    </citation>
    <scope>NUCLEOTIDE SEQUENCE</scope>
    <source>
        <strain evidence="1">PFS-109/04</strain>
        <tissue evidence="1">Leaf</tissue>
    </source>
</reference>
<comment type="caution">
    <text evidence="1">The sequence shown here is derived from an EMBL/GenBank/DDBJ whole genome shotgun (WGS) entry which is preliminary data.</text>
</comment>
<evidence type="ECO:0000313" key="1">
    <source>
        <dbReference type="EMBL" id="KAF3501689.1"/>
    </source>
</evidence>
<dbReference type="Proteomes" id="UP000712600">
    <property type="component" value="Unassembled WGS sequence"/>
</dbReference>
<dbReference type="AlphaFoldDB" id="A0A8S9NKS0"/>
<gene>
    <name evidence="1" type="ORF">F2Q69_00041404</name>
</gene>
<name>A0A8S9NKS0_BRACR</name>